<evidence type="ECO:0000256" key="9">
    <source>
        <dbReference type="ARBA" id="ARBA00023128"/>
    </source>
</evidence>
<proteinExistence type="inferred from homology"/>
<dbReference type="Pfam" id="PF06212">
    <property type="entry name" value="GRIM-19"/>
    <property type="match status" value="1"/>
</dbReference>
<keyword evidence="9 11" id="KW-0496">Mitochondrion</keyword>
<comment type="function">
    <text evidence="11">Complex I functions in the transfer of electrons from NADH to the respiratory chain. Accessory subunit of the mitochondrial membrane respiratory chain NADH dehydrogenase (Complex I), that is believed not to be involved in catalysis.</text>
</comment>
<evidence type="ECO:0000256" key="11">
    <source>
        <dbReference type="RuleBase" id="RU368034"/>
    </source>
</evidence>
<dbReference type="OMA" id="YGIREQH"/>
<evidence type="ECO:0000256" key="1">
    <source>
        <dbReference type="ARBA" id="ARBA00004298"/>
    </source>
</evidence>
<dbReference type="RefSeq" id="XP_041139515.1">
    <property type="nucleotide sequence ID" value="XM_041281724.1"/>
</dbReference>
<evidence type="ECO:0000256" key="2">
    <source>
        <dbReference type="ARBA" id="ARBA00007312"/>
    </source>
</evidence>
<evidence type="ECO:0000256" key="3">
    <source>
        <dbReference type="ARBA" id="ARBA00022448"/>
    </source>
</evidence>
<keyword evidence="4 11" id="KW-0679">Respiratory chain</keyword>
<dbReference type="OrthoDB" id="3308at2759"/>
<reference evidence="13" key="2">
    <citation type="submission" date="2020-10" db="EMBL/GenBank/DDBJ databases">
        <authorList>
            <person name="Palmer J.M."/>
        </authorList>
    </citation>
    <scope>NUCLEOTIDE SEQUENCE</scope>
    <source>
        <strain evidence="13">UCD 2041</strain>
    </source>
</reference>
<evidence type="ECO:0000256" key="8">
    <source>
        <dbReference type="ARBA" id="ARBA00022989"/>
    </source>
</evidence>
<keyword evidence="3 11" id="KW-0813">Transport</keyword>
<evidence type="ECO:0000256" key="12">
    <source>
        <dbReference type="SAM" id="MobiDB-lite"/>
    </source>
</evidence>
<feature type="region of interest" description="Disordered" evidence="12">
    <location>
        <begin position="127"/>
        <end position="151"/>
    </location>
</feature>
<dbReference type="GO" id="GO:0045271">
    <property type="term" value="C:respiratory chain complex I"/>
    <property type="evidence" value="ECO:0007669"/>
    <property type="project" value="UniProtKB-UniRule"/>
</dbReference>
<name>A0A3F2Y0J2_DEKBR</name>
<reference evidence="13" key="3">
    <citation type="journal article" name="BMC Genomics">
        <title>New genome assemblies reveal patterns of domestication and adaptation across Brettanomyces (Dekkera) species.</title>
        <authorList>
            <person name="Roach M.J."/>
            <person name="Borneman A.R."/>
        </authorList>
    </citation>
    <scope>NUCLEOTIDE SEQUENCE</scope>
    <source>
        <strain evidence="13">UCD 2041</strain>
    </source>
</reference>
<evidence type="ECO:0000313" key="14">
    <source>
        <dbReference type="EMBL" id="VUG16925.1"/>
    </source>
</evidence>
<protein>
    <recommendedName>
        <fullName evidence="11">NADH dehydrogenase [ubiquinone] 1 alpha subcomplex subunit 13</fullName>
    </recommendedName>
</protein>
<gene>
    <name evidence="13" type="ORF">BRETT_003212</name>
    <name evidence="14" type="ORF">DEBR0S1_29096G</name>
</gene>
<evidence type="ECO:0000313" key="13">
    <source>
        <dbReference type="EMBL" id="QOU23022.1"/>
    </source>
</evidence>
<evidence type="ECO:0000256" key="5">
    <source>
        <dbReference type="ARBA" id="ARBA00022692"/>
    </source>
</evidence>
<dbReference type="STRING" id="5007.A0A3F2Y0J2"/>
<feature type="compositionally biased region" description="Basic and acidic residues" evidence="12">
    <location>
        <begin position="139"/>
        <end position="151"/>
    </location>
</feature>
<comment type="subcellular location">
    <subcellularLocation>
        <location evidence="1 11">Mitochondrion inner membrane</location>
        <topology evidence="1 11">Single-pass membrane protein</topology>
        <orientation evidence="1 11">Matrix side</orientation>
    </subcellularLocation>
</comment>
<dbReference type="GO" id="GO:0005743">
    <property type="term" value="C:mitochondrial inner membrane"/>
    <property type="evidence" value="ECO:0007669"/>
    <property type="project" value="UniProtKB-SubCell"/>
</dbReference>
<keyword evidence="10" id="KW-0472">Membrane</keyword>
<dbReference type="EMBL" id="CP063137">
    <property type="protein sequence ID" value="QOU23022.1"/>
    <property type="molecule type" value="Genomic_DNA"/>
</dbReference>
<dbReference type="KEGG" id="bbrx:BRETT_003212"/>
<dbReference type="InterPro" id="IPR009346">
    <property type="entry name" value="GRIM-19"/>
</dbReference>
<keyword evidence="5" id="KW-0812">Transmembrane</keyword>
<keyword evidence="8" id="KW-1133">Transmembrane helix</keyword>
<accession>A0A3F2Y0J2</accession>
<keyword evidence="7 11" id="KW-0249">Electron transport</keyword>
<dbReference type="GeneID" id="64575136"/>
<keyword evidence="15" id="KW-1185">Reference proteome</keyword>
<dbReference type="EMBL" id="CABFWN010000001">
    <property type="protein sequence ID" value="VUG16925.1"/>
    <property type="molecule type" value="Genomic_DNA"/>
</dbReference>
<sequence>MGRQDLPPIKGYEPIQWKRNLPSRGFRPSIWLGMLIGLSSYGFYKLIQGNRENIELSREKLWARINLIPLLQAEQDRDVVRRTLSYYNREAEIMKDVPWWEVRNTYSDKNEFQPPHTVLVGKQLDKNHGIYNGNSRNRWGPDDSPKKETSS</sequence>
<comment type="similarity">
    <text evidence="2 11">Belongs to the complex I NDUFA13 subunit family.</text>
</comment>
<evidence type="ECO:0000256" key="6">
    <source>
        <dbReference type="ARBA" id="ARBA00022792"/>
    </source>
</evidence>
<dbReference type="AlphaFoldDB" id="A0A3F2Y0J2"/>
<dbReference type="Proteomes" id="UP000663131">
    <property type="component" value="Chromosome 9"/>
</dbReference>
<reference evidence="14 15" key="1">
    <citation type="submission" date="2019-07" db="EMBL/GenBank/DDBJ databases">
        <authorList>
            <person name="Friedrich A."/>
            <person name="Schacherer J."/>
        </authorList>
    </citation>
    <scope>NUCLEOTIDE SEQUENCE [LARGE SCALE GENOMIC DNA]</scope>
</reference>
<dbReference type="PANTHER" id="PTHR12966:SF0">
    <property type="entry name" value="NADH DEHYDROGENASE [UBIQUINONE] 1 ALPHA SUBCOMPLEX SUBUNIT 13"/>
    <property type="match status" value="1"/>
</dbReference>
<evidence type="ECO:0000256" key="4">
    <source>
        <dbReference type="ARBA" id="ARBA00022660"/>
    </source>
</evidence>
<dbReference type="PANTHER" id="PTHR12966">
    <property type="entry name" value="NADH DEHYDROGENASE UBIQUINONE 1 ALPHA SUBCOMPLEX SUBUNIT 13"/>
    <property type="match status" value="1"/>
</dbReference>
<dbReference type="Proteomes" id="UP000478008">
    <property type="component" value="Unassembled WGS sequence"/>
</dbReference>
<evidence type="ECO:0000256" key="10">
    <source>
        <dbReference type="ARBA" id="ARBA00023136"/>
    </source>
</evidence>
<organism evidence="14 15">
    <name type="scientific">Dekkera bruxellensis</name>
    <name type="common">Brettanomyces custersii</name>
    <dbReference type="NCBI Taxonomy" id="5007"/>
    <lineage>
        <taxon>Eukaryota</taxon>
        <taxon>Fungi</taxon>
        <taxon>Dikarya</taxon>
        <taxon>Ascomycota</taxon>
        <taxon>Saccharomycotina</taxon>
        <taxon>Pichiomycetes</taxon>
        <taxon>Pichiales</taxon>
        <taxon>Pichiaceae</taxon>
        <taxon>Brettanomyces</taxon>
    </lineage>
</organism>
<evidence type="ECO:0000313" key="15">
    <source>
        <dbReference type="Proteomes" id="UP000478008"/>
    </source>
</evidence>
<evidence type="ECO:0000256" key="7">
    <source>
        <dbReference type="ARBA" id="ARBA00022982"/>
    </source>
</evidence>
<keyword evidence="6 11" id="KW-0999">Mitochondrion inner membrane</keyword>